<dbReference type="Gene3D" id="3.40.50.300">
    <property type="entry name" value="P-loop containing nucleotide triphosphate hydrolases"/>
    <property type="match status" value="2"/>
</dbReference>
<dbReference type="InterPro" id="IPR027417">
    <property type="entry name" value="P-loop_NTPase"/>
</dbReference>
<gene>
    <name evidence="6" type="ORF">DFJ67_3583</name>
</gene>
<evidence type="ECO:0000256" key="2">
    <source>
        <dbReference type="ARBA" id="ARBA00022840"/>
    </source>
</evidence>
<evidence type="ECO:0000256" key="1">
    <source>
        <dbReference type="ARBA" id="ARBA00022741"/>
    </source>
</evidence>
<reference evidence="6 7" key="1">
    <citation type="submission" date="2018-08" db="EMBL/GenBank/DDBJ databases">
        <title>Sequencing the genomes of 1000 actinobacteria strains.</title>
        <authorList>
            <person name="Klenk H.-P."/>
        </authorList>
    </citation>
    <scope>NUCLEOTIDE SEQUENCE [LARGE SCALE GENOMIC DNA]</scope>
    <source>
        <strain evidence="6 7">DSM 44099</strain>
    </source>
</reference>
<dbReference type="RefSeq" id="WP_116069006.1">
    <property type="nucleotide sequence ID" value="NZ_BONB01000017.1"/>
</dbReference>
<dbReference type="AlphaFoldDB" id="A0A3D9ZL45"/>
<evidence type="ECO:0000313" key="6">
    <source>
        <dbReference type="EMBL" id="REF97579.1"/>
    </source>
</evidence>
<accession>A0A3D9ZL45</accession>
<dbReference type="SUPFAM" id="SSF52540">
    <property type="entry name" value="P-loop containing nucleoside triphosphate hydrolases"/>
    <property type="match status" value="1"/>
</dbReference>
<dbReference type="CDD" id="cd01127">
    <property type="entry name" value="TrwB_TraG_TraD_VirD4"/>
    <property type="match status" value="1"/>
</dbReference>
<organism evidence="6 7">
    <name type="scientific">Asanoa ferruginea</name>
    <dbReference type="NCBI Taxonomy" id="53367"/>
    <lineage>
        <taxon>Bacteria</taxon>
        <taxon>Bacillati</taxon>
        <taxon>Actinomycetota</taxon>
        <taxon>Actinomycetes</taxon>
        <taxon>Micromonosporales</taxon>
        <taxon>Micromonosporaceae</taxon>
        <taxon>Asanoa</taxon>
    </lineage>
</organism>
<dbReference type="PANTHER" id="PTHR22683:SF41">
    <property type="entry name" value="DNA TRANSLOCASE FTSK"/>
    <property type="match status" value="1"/>
</dbReference>
<keyword evidence="1 3" id="KW-0547">Nucleotide-binding</keyword>
<evidence type="ECO:0000259" key="5">
    <source>
        <dbReference type="PROSITE" id="PS50901"/>
    </source>
</evidence>
<dbReference type="InterPro" id="IPR050206">
    <property type="entry name" value="FtsK/SpoIIIE/SftA"/>
</dbReference>
<evidence type="ECO:0000256" key="3">
    <source>
        <dbReference type="PROSITE-ProRule" id="PRU00289"/>
    </source>
</evidence>
<dbReference type="PANTHER" id="PTHR22683">
    <property type="entry name" value="SPORULATION PROTEIN RELATED"/>
    <property type="match status" value="1"/>
</dbReference>
<dbReference type="PROSITE" id="PS50901">
    <property type="entry name" value="FTSK"/>
    <property type="match status" value="1"/>
</dbReference>
<feature type="region of interest" description="Disordered" evidence="4">
    <location>
        <begin position="843"/>
        <end position="994"/>
    </location>
</feature>
<dbReference type="OrthoDB" id="9807790at2"/>
<dbReference type="Pfam" id="PF01580">
    <property type="entry name" value="FtsK_SpoIIIE"/>
    <property type="match status" value="1"/>
</dbReference>
<feature type="domain" description="FtsK" evidence="5">
    <location>
        <begin position="343"/>
        <end position="548"/>
    </location>
</feature>
<keyword evidence="2 3" id="KW-0067">ATP-binding</keyword>
<dbReference type="GO" id="GO:0003677">
    <property type="term" value="F:DNA binding"/>
    <property type="evidence" value="ECO:0007669"/>
    <property type="project" value="InterPro"/>
</dbReference>
<evidence type="ECO:0000256" key="4">
    <source>
        <dbReference type="SAM" id="MobiDB-lite"/>
    </source>
</evidence>
<comment type="caution">
    <text evidence="6">The sequence shown here is derived from an EMBL/GenBank/DDBJ whole genome shotgun (WGS) entry which is preliminary data.</text>
</comment>
<dbReference type="Proteomes" id="UP000256913">
    <property type="component" value="Unassembled WGS sequence"/>
</dbReference>
<dbReference type="GO" id="GO:0005524">
    <property type="term" value="F:ATP binding"/>
    <property type="evidence" value="ECO:0007669"/>
    <property type="project" value="UniProtKB-UniRule"/>
</dbReference>
<proteinExistence type="predicted"/>
<protein>
    <submittedName>
        <fullName evidence="6">FtsK/SpoIIIE family protein</fullName>
    </submittedName>
</protein>
<dbReference type="EMBL" id="QUMQ01000001">
    <property type="protein sequence ID" value="REF97579.1"/>
    <property type="molecule type" value="Genomic_DNA"/>
</dbReference>
<name>A0A3D9ZL45_9ACTN</name>
<keyword evidence="7" id="KW-1185">Reference proteome</keyword>
<feature type="compositionally biased region" description="Polar residues" evidence="4">
    <location>
        <begin position="933"/>
        <end position="952"/>
    </location>
</feature>
<dbReference type="InterPro" id="IPR002543">
    <property type="entry name" value="FtsK_dom"/>
</dbReference>
<evidence type="ECO:0000313" key="7">
    <source>
        <dbReference type="Proteomes" id="UP000256913"/>
    </source>
</evidence>
<sequence>MAGARSRLVAEVRESLAAARGQARAASALAESRRSAAHAVLRAVRDAHLACVNRLGAQRERARRSIEADFVASARRLAGSLSSLAPDHTLIRLGTVTAPGCDVVLPALVPLLDRGHLWFTGPPSRVDDLVRLVLLRVLSAAAPGSVRLTVYDPERLGGTLSGFAPLGAASLVRFVGPGEFGSMMDELVAEIQRLNALVLAGGHTSVASLSPRPAPWQVVVLLGDAATAAELTPAVRAQLDRVLRLGPSCGIHVVGRGLPVDSSVTRVEVADGVARCAAVADLPITLDAAPPVSAIAACCRDVATAAASGPPAASFADLLPASRWTSLATFGVSAPVGTLLGSSTPVSLSLGDDPPHALIGGPSGSGKTNLIYAWLGALCARYSPDELALYLLDFKEGVSFARFAPSQRDPSWLPHVRLVGVNINNDREFGLALLRHLAAELRRRAAAAKSFDATKLSELRAEDPTSPWPRIVAVIDEFQVLLTGRDAVTTESVALLEDLARRGRSQGIHLVLASQDVSGIEALWGRAGLVAQFTLRVALPKARRILAETNLAAETIPRCTAVVNADSGVTPANRVVRVPDASDRALWRTLQQSLWEQRRPDAPSPRLFDGDAVPLLPRSFGVEPVAFLGETIDVDARPAVFPLTRVPGRNLSVLGTRTGDACAILTAAALSLSTTARFSVVCLDDSALASATALALALPGADFFDRSTVGSLVASLEVFSPAGGPHVVVGFAWDARPPGVDLKAVLSRGPENGIHMLGWWRTVARLRDDLGGPGARTDAIGGWVALDVHGPDLSSLAPQPGGPTWYPRDRRALFFDRSTDRSPQVIVPYEIPADRLTARPTALPAQSRGAQPPDDDAPLPAGQQSNGDARAPGGEPANGHARLPGYQPIDDDARLPSGQPPNGDTRLAGGQPTNDDARLPSGPPTDDGRRSGGQPTTSHTRLPGGQPTNSDTRLPALQSSDDDARIPGGPPTDDDRRLVGQPSDDDAQVPGGPR</sequence>
<feature type="binding site" evidence="3">
    <location>
        <begin position="361"/>
        <end position="368"/>
    </location>
    <ligand>
        <name>ATP</name>
        <dbReference type="ChEBI" id="CHEBI:30616"/>
    </ligand>
</feature>